<gene>
    <name evidence="1" type="ORF">C0068_16365</name>
</gene>
<protein>
    <submittedName>
        <fullName evidence="1">Uncharacterized protein</fullName>
    </submittedName>
</protein>
<accession>A0A2S4HCA4</accession>
<name>A0A2S4HCA4_9GAMM</name>
<dbReference type="EMBL" id="PQGG01000038">
    <property type="protein sequence ID" value="POP51587.1"/>
    <property type="molecule type" value="Genomic_DNA"/>
</dbReference>
<evidence type="ECO:0000313" key="1">
    <source>
        <dbReference type="EMBL" id="POP51587.1"/>
    </source>
</evidence>
<reference evidence="1 2" key="1">
    <citation type="submission" date="2018-01" db="EMBL/GenBank/DDBJ databases">
        <authorList>
            <person name="Yu X.-D."/>
        </authorList>
    </citation>
    <scope>NUCLEOTIDE SEQUENCE [LARGE SCALE GENOMIC DNA]</scope>
    <source>
        <strain evidence="1 2">ZX-21</strain>
    </source>
</reference>
<dbReference type="InterPro" id="IPR049886">
    <property type="entry name" value="CFI_box_CTERM_dom"/>
</dbReference>
<organism evidence="1 2">
    <name type="scientific">Zhongshania marina</name>
    <dbReference type="NCBI Taxonomy" id="2304603"/>
    <lineage>
        <taxon>Bacteria</taxon>
        <taxon>Pseudomonadati</taxon>
        <taxon>Pseudomonadota</taxon>
        <taxon>Gammaproteobacteria</taxon>
        <taxon>Cellvibrionales</taxon>
        <taxon>Spongiibacteraceae</taxon>
        <taxon>Zhongshania</taxon>
    </lineage>
</organism>
<dbReference type="Proteomes" id="UP000237222">
    <property type="component" value="Unassembled WGS sequence"/>
</dbReference>
<evidence type="ECO:0000313" key="2">
    <source>
        <dbReference type="Proteomes" id="UP000237222"/>
    </source>
</evidence>
<dbReference type="NCBIfam" id="NF041770">
    <property type="entry name" value="CFI_box_CTERM"/>
    <property type="match status" value="1"/>
</dbReference>
<proteinExistence type="predicted"/>
<dbReference type="AlphaFoldDB" id="A0A2S4HCA4"/>
<comment type="caution">
    <text evidence="1">The sequence shown here is derived from an EMBL/GenBank/DDBJ whole genome shotgun (WGS) entry which is preliminary data.</text>
</comment>
<sequence>MNDWVSASDIGRAEFCPKYLEHRQRGVRVGKHAIAKRKIGEMGHDDLNKSVSDSRCFVASHLYGATDERTESLREFRDQKLLGHLLGRALIHAYYAISPPLVALCQRFPVLDKVIKPLVDRCASAAKRRMKKCQRS</sequence>